<sequence length="424" mass="49630">MSSNAHTEDEWARMQPHITKLYSDEAKPLKEVMEILEQGYGFHATPRMYKHRLQKWGLDKKYKEREVIFMSLLKQQRDALGKQSVFYVRGRRVNWGQIEKYLHRRPDLQTKIRAGMLKLNSSGSDVVCSSPPPDPILHASITLQYTDELLRLLDGYYTSKFVGIPVTDGADLVRDDSITIRCLRKLDQARTMIYANMVEFGFRILNEALDDLRFVVRGEYATLMFDLFDVVTLFDQRHSSLTTELLRHAYGILLITFGDRHPLVWLMRRFIALPERDRYEIIASLMKAVVERCERLNVNGRMVERIKCHHFLLLDHMEVNETMTTTTFPEIDVATQDAVSTGYLGRLAGRLIFNQQFEEADRKTEQMLPWLQSPENRPNPCWPDIQMFYYHIRAHGTLMRGDDEAGQAWLEMVKQHSARYFSEI</sequence>
<dbReference type="PANTHER" id="PTHR38788">
    <property type="entry name" value="CLR5 DOMAIN-CONTAINING PROTEIN"/>
    <property type="match status" value="1"/>
</dbReference>
<proteinExistence type="predicted"/>
<dbReference type="InterPro" id="IPR025676">
    <property type="entry name" value="Clr5_dom"/>
</dbReference>
<name>A0A9P9DFW3_9HYPO</name>
<organism evidence="2 3">
    <name type="scientific">Dactylonectria estremocensis</name>
    <dbReference type="NCBI Taxonomy" id="1079267"/>
    <lineage>
        <taxon>Eukaryota</taxon>
        <taxon>Fungi</taxon>
        <taxon>Dikarya</taxon>
        <taxon>Ascomycota</taxon>
        <taxon>Pezizomycotina</taxon>
        <taxon>Sordariomycetes</taxon>
        <taxon>Hypocreomycetidae</taxon>
        <taxon>Hypocreales</taxon>
        <taxon>Nectriaceae</taxon>
        <taxon>Dactylonectria</taxon>
    </lineage>
</organism>
<dbReference type="OrthoDB" id="5308957at2759"/>
<feature type="domain" description="Clr5" evidence="1">
    <location>
        <begin position="8"/>
        <end position="60"/>
    </location>
</feature>
<dbReference type="Proteomes" id="UP000717696">
    <property type="component" value="Unassembled WGS sequence"/>
</dbReference>
<dbReference type="AlphaFoldDB" id="A0A9P9DFW3"/>
<evidence type="ECO:0000259" key="1">
    <source>
        <dbReference type="Pfam" id="PF14420"/>
    </source>
</evidence>
<dbReference type="Pfam" id="PF14420">
    <property type="entry name" value="Clr5"/>
    <property type="match status" value="1"/>
</dbReference>
<gene>
    <name evidence="2" type="ORF">B0J13DRAFT_513850</name>
</gene>
<dbReference type="EMBL" id="JAGMUU010000032">
    <property type="protein sequence ID" value="KAH7118267.1"/>
    <property type="molecule type" value="Genomic_DNA"/>
</dbReference>
<reference evidence="2" key="1">
    <citation type="journal article" date="2021" name="Nat. Commun.">
        <title>Genetic determinants of endophytism in the Arabidopsis root mycobiome.</title>
        <authorList>
            <person name="Mesny F."/>
            <person name="Miyauchi S."/>
            <person name="Thiergart T."/>
            <person name="Pickel B."/>
            <person name="Atanasova L."/>
            <person name="Karlsson M."/>
            <person name="Huettel B."/>
            <person name="Barry K.W."/>
            <person name="Haridas S."/>
            <person name="Chen C."/>
            <person name="Bauer D."/>
            <person name="Andreopoulos W."/>
            <person name="Pangilinan J."/>
            <person name="LaButti K."/>
            <person name="Riley R."/>
            <person name="Lipzen A."/>
            <person name="Clum A."/>
            <person name="Drula E."/>
            <person name="Henrissat B."/>
            <person name="Kohler A."/>
            <person name="Grigoriev I.V."/>
            <person name="Martin F.M."/>
            <person name="Hacquard S."/>
        </authorList>
    </citation>
    <scope>NUCLEOTIDE SEQUENCE</scope>
    <source>
        <strain evidence="2">MPI-CAGE-AT-0021</strain>
    </source>
</reference>
<dbReference type="PANTHER" id="PTHR38788:SF3">
    <property type="entry name" value="CLR5 DOMAIN-CONTAINING PROTEIN"/>
    <property type="match status" value="1"/>
</dbReference>
<evidence type="ECO:0000313" key="3">
    <source>
        <dbReference type="Proteomes" id="UP000717696"/>
    </source>
</evidence>
<accession>A0A9P9DFW3</accession>
<comment type="caution">
    <text evidence="2">The sequence shown here is derived from an EMBL/GenBank/DDBJ whole genome shotgun (WGS) entry which is preliminary data.</text>
</comment>
<keyword evidence="3" id="KW-1185">Reference proteome</keyword>
<evidence type="ECO:0000313" key="2">
    <source>
        <dbReference type="EMBL" id="KAH7118267.1"/>
    </source>
</evidence>
<protein>
    <submittedName>
        <fullName evidence="2">Clr5 domain-containing protein</fullName>
    </submittedName>
</protein>